<dbReference type="GO" id="GO:0016746">
    <property type="term" value="F:acyltransferase activity"/>
    <property type="evidence" value="ECO:0007669"/>
    <property type="project" value="UniProtKB-KW"/>
</dbReference>
<sequence>MWRKPRYKHLAFSANIHRVNFITPQYVELGENVFVGFNARIQGISKYNDVCFTPSIILEDGVSIQQNLHLTCANSIRIGKNTAIAANVTITDIHHPYMDVSVPIERQNIEVGFVEIGEDCKVYNNAVILPNVKIGKHVTIGANSVVNKSLPDYCVAVGIPAKIIKRYDFTTQTWRKTDPQGNFIEK</sequence>
<dbReference type="EMBL" id="DXBX01000091">
    <property type="protein sequence ID" value="HIZ34073.1"/>
    <property type="molecule type" value="Genomic_DNA"/>
</dbReference>
<reference evidence="1" key="1">
    <citation type="journal article" date="2021" name="PeerJ">
        <title>Extensive microbial diversity within the chicken gut microbiome revealed by metagenomics and culture.</title>
        <authorList>
            <person name="Gilroy R."/>
            <person name="Ravi A."/>
            <person name="Getino M."/>
            <person name="Pursley I."/>
            <person name="Horton D.L."/>
            <person name="Alikhan N.F."/>
            <person name="Baker D."/>
            <person name="Gharbi K."/>
            <person name="Hall N."/>
            <person name="Watson M."/>
            <person name="Adriaenssens E.M."/>
            <person name="Foster-Nyarko E."/>
            <person name="Jarju S."/>
            <person name="Secka A."/>
            <person name="Antonio M."/>
            <person name="Oren A."/>
            <person name="Chaudhuri R.R."/>
            <person name="La Ragione R."/>
            <person name="Hildebrand F."/>
            <person name="Pallen M.J."/>
        </authorList>
    </citation>
    <scope>NUCLEOTIDE SEQUENCE</scope>
    <source>
        <strain evidence="1">ChiHjej9B8-1298</strain>
    </source>
</reference>
<evidence type="ECO:0000313" key="1">
    <source>
        <dbReference type="EMBL" id="HIZ34073.1"/>
    </source>
</evidence>
<proteinExistence type="predicted"/>
<dbReference type="Proteomes" id="UP000824028">
    <property type="component" value="Unassembled WGS sequence"/>
</dbReference>
<dbReference type="InterPro" id="IPR011004">
    <property type="entry name" value="Trimer_LpxA-like_sf"/>
</dbReference>
<keyword evidence="1" id="KW-0012">Acyltransferase</keyword>
<name>A0A9D2J2H4_9BACE</name>
<dbReference type="SUPFAM" id="SSF51161">
    <property type="entry name" value="Trimeric LpxA-like enzymes"/>
    <property type="match status" value="1"/>
</dbReference>
<dbReference type="InterPro" id="IPR001451">
    <property type="entry name" value="Hexapep"/>
</dbReference>
<accession>A0A9D2J2H4</accession>
<reference evidence="1" key="2">
    <citation type="submission" date="2021-04" db="EMBL/GenBank/DDBJ databases">
        <authorList>
            <person name="Gilroy R."/>
        </authorList>
    </citation>
    <scope>NUCLEOTIDE SEQUENCE</scope>
    <source>
        <strain evidence="1">ChiHjej9B8-1298</strain>
    </source>
</reference>
<dbReference type="Gene3D" id="2.160.10.10">
    <property type="entry name" value="Hexapeptide repeat proteins"/>
    <property type="match status" value="1"/>
</dbReference>
<organism evidence="1 2">
    <name type="scientific">Candidatus Bacteroides merdigallinarum</name>
    <dbReference type="NCBI Taxonomy" id="2838473"/>
    <lineage>
        <taxon>Bacteria</taxon>
        <taxon>Pseudomonadati</taxon>
        <taxon>Bacteroidota</taxon>
        <taxon>Bacteroidia</taxon>
        <taxon>Bacteroidales</taxon>
        <taxon>Bacteroidaceae</taxon>
        <taxon>Bacteroides</taxon>
    </lineage>
</organism>
<evidence type="ECO:0000313" key="2">
    <source>
        <dbReference type="Proteomes" id="UP000824028"/>
    </source>
</evidence>
<protein>
    <submittedName>
        <fullName evidence="1">Acyltransferase</fullName>
    </submittedName>
</protein>
<comment type="caution">
    <text evidence="1">The sequence shown here is derived from an EMBL/GenBank/DDBJ whole genome shotgun (WGS) entry which is preliminary data.</text>
</comment>
<dbReference type="PANTHER" id="PTHR23416">
    <property type="entry name" value="SIALIC ACID SYNTHASE-RELATED"/>
    <property type="match status" value="1"/>
</dbReference>
<keyword evidence="1" id="KW-0808">Transferase</keyword>
<dbReference type="InterPro" id="IPR051159">
    <property type="entry name" value="Hexapeptide_acetyltransf"/>
</dbReference>
<dbReference type="CDD" id="cd04647">
    <property type="entry name" value="LbH_MAT_like"/>
    <property type="match status" value="1"/>
</dbReference>
<gene>
    <name evidence="1" type="ORF">H9814_11195</name>
</gene>
<dbReference type="Pfam" id="PF00132">
    <property type="entry name" value="Hexapep"/>
    <property type="match status" value="1"/>
</dbReference>
<dbReference type="AlphaFoldDB" id="A0A9D2J2H4"/>